<sequence length="128" mass="14613">MQRGNQNIALRSAGIPPEFIAITVISVEEQLRGRFAKIREAESRKNRDGLLLAYRNLRVTFESLAKFSILDFTAESKNRYLELKQDIKIGKQDLKIAAIALSANGIMVTRNHRDFAKVPNLRIEDWTV</sequence>
<dbReference type="RefSeq" id="WP_316428132.1">
    <property type="nucleotide sequence ID" value="NZ_CP130144.1"/>
</dbReference>
<reference evidence="2" key="2">
    <citation type="submission" date="2023-07" db="EMBL/GenBank/DDBJ databases">
        <authorList>
            <person name="Bai X.-H."/>
            <person name="Wang H.-H."/>
            <person name="Wang J."/>
            <person name="Ma M.-Y."/>
            <person name="Hu H.-H."/>
            <person name="Song Z.-L."/>
            <person name="Ma H.-G."/>
            <person name="Fan Y."/>
            <person name="Du C.-Y."/>
            <person name="Xu J.-C."/>
        </authorList>
    </citation>
    <scope>NUCLEOTIDE SEQUENCE</scope>
    <source>
        <strain evidence="2">CZ1</strain>
    </source>
</reference>
<feature type="domain" description="PIN" evidence="1">
    <location>
        <begin position="52"/>
        <end position="119"/>
    </location>
</feature>
<evidence type="ECO:0000259" key="1">
    <source>
        <dbReference type="Pfam" id="PF01850"/>
    </source>
</evidence>
<name>A0AA96X0C2_LEPBY</name>
<organism evidence="2">
    <name type="scientific">Leptolyngbya boryana CZ1</name>
    <dbReference type="NCBI Taxonomy" id="3060204"/>
    <lineage>
        <taxon>Bacteria</taxon>
        <taxon>Bacillati</taxon>
        <taxon>Cyanobacteriota</taxon>
        <taxon>Cyanophyceae</taxon>
        <taxon>Leptolyngbyales</taxon>
        <taxon>Leptolyngbyaceae</taxon>
        <taxon>Leptolyngbya group</taxon>
        <taxon>Leptolyngbya</taxon>
    </lineage>
</organism>
<dbReference type="SUPFAM" id="SSF88723">
    <property type="entry name" value="PIN domain-like"/>
    <property type="match status" value="1"/>
</dbReference>
<dbReference type="Gene3D" id="3.40.50.1010">
    <property type="entry name" value="5'-nuclease"/>
    <property type="match status" value="1"/>
</dbReference>
<dbReference type="CDD" id="cd09881">
    <property type="entry name" value="PIN_VapC4-5_FitB-like"/>
    <property type="match status" value="1"/>
</dbReference>
<accession>A0AA96X0C2</accession>
<proteinExistence type="predicted"/>
<gene>
    <name evidence="2" type="ORF">Q2T42_06470</name>
</gene>
<dbReference type="InterPro" id="IPR029060">
    <property type="entry name" value="PIN-like_dom_sf"/>
</dbReference>
<reference evidence="2" key="1">
    <citation type="journal article" date="2023" name="Plants (Basel)">
        <title>Genomic Analysis of Leptolyngbya boryana CZ1 Reveals Efficient Carbon Fixation Modules.</title>
        <authorList>
            <person name="Bai X."/>
            <person name="Wang H."/>
            <person name="Cheng W."/>
            <person name="Wang J."/>
            <person name="Ma M."/>
            <person name="Hu H."/>
            <person name="Song Z."/>
            <person name="Ma H."/>
            <person name="Fan Y."/>
            <person name="Du C."/>
            <person name="Xu J."/>
        </authorList>
    </citation>
    <scope>NUCLEOTIDE SEQUENCE</scope>
    <source>
        <strain evidence="2">CZ1</strain>
    </source>
</reference>
<protein>
    <submittedName>
        <fullName evidence="2">Type II toxin-antitoxin system VapC family toxin</fullName>
    </submittedName>
</protein>
<dbReference type="InterPro" id="IPR002716">
    <property type="entry name" value="PIN_dom"/>
</dbReference>
<dbReference type="EMBL" id="CP130144">
    <property type="protein sequence ID" value="WNZ47474.1"/>
    <property type="molecule type" value="Genomic_DNA"/>
</dbReference>
<dbReference type="Pfam" id="PF01850">
    <property type="entry name" value="PIN"/>
    <property type="match status" value="1"/>
</dbReference>
<dbReference type="AlphaFoldDB" id="A0AA96X0C2"/>
<evidence type="ECO:0000313" key="2">
    <source>
        <dbReference type="EMBL" id="WNZ47474.1"/>
    </source>
</evidence>